<dbReference type="AlphaFoldDB" id="A0A9X3EID8"/>
<keyword evidence="7" id="KW-1185">Reference proteome</keyword>
<dbReference type="InterPro" id="IPR036477">
    <property type="entry name" value="Formyl_transf_N_sf"/>
</dbReference>
<dbReference type="CDD" id="cd08648">
    <property type="entry name" value="FMT_core_Formyl-FH4-Hydrolase_C"/>
    <property type="match status" value="1"/>
</dbReference>
<feature type="active site" evidence="3">
    <location>
        <position position="238"/>
    </location>
</feature>
<dbReference type="PRINTS" id="PR01575">
    <property type="entry name" value="FFH4HYDRLASE"/>
</dbReference>
<dbReference type="CDD" id="cd04875">
    <property type="entry name" value="ACT_F4HF-DF"/>
    <property type="match status" value="1"/>
</dbReference>
<proteinExistence type="inferred from homology"/>
<dbReference type="InterPro" id="IPR041729">
    <property type="entry name" value="Formyl-FH4-Hydrolase_C"/>
</dbReference>
<comment type="similarity">
    <text evidence="3">Belongs to the PurU family.</text>
</comment>
<dbReference type="GO" id="GO:0008864">
    <property type="term" value="F:formyltetrahydrofolate deformylase activity"/>
    <property type="evidence" value="ECO:0007669"/>
    <property type="project" value="UniProtKB-UniRule"/>
</dbReference>
<dbReference type="InterPro" id="IPR002376">
    <property type="entry name" value="Formyl_transf_N"/>
</dbReference>
<dbReference type="InterPro" id="IPR004810">
    <property type="entry name" value="PurU"/>
</dbReference>
<dbReference type="PANTHER" id="PTHR42706:SF1">
    <property type="entry name" value="FORMYLTETRAHYDROFOLATE DEFORMYLASE 2, MITOCHONDRIAL"/>
    <property type="match status" value="1"/>
</dbReference>
<evidence type="ECO:0000313" key="7">
    <source>
        <dbReference type="Proteomes" id="UP001150830"/>
    </source>
</evidence>
<dbReference type="SUPFAM" id="SSF53328">
    <property type="entry name" value="Formyltransferase"/>
    <property type="match status" value="1"/>
</dbReference>
<reference evidence="6" key="1">
    <citation type="submission" date="2022-11" db="EMBL/GenBank/DDBJ databases">
        <title>Parathalassolutuus dongxingensis gen. nov., sp. nov., a novel member of family Oceanospirillaceae isolated from a coastal shrimp pond in Guangxi, China.</title>
        <authorList>
            <person name="Chen H."/>
        </authorList>
    </citation>
    <scope>NUCLEOTIDE SEQUENCE</scope>
    <source>
        <strain evidence="6">G-43</strain>
    </source>
</reference>
<dbReference type="NCBIfam" id="NF004684">
    <property type="entry name" value="PRK06027.1"/>
    <property type="match status" value="1"/>
</dbReference>
<name>A0A9X3EID8_9GAMM</name>
<dbReference type="PANTHER" id="PTHR42706">
    <property type="entry name" value="FORMYLTETRAHYDROFOLATE DEFORMYLASE"/>
    <property type="match status" value="1"/>
</dbReference>
<comment type="catalytic activity">
    <reaction evidence="3">
        <text>(6R)-10-formyltetrahydrofolate + H2O = (6S)-5,6,7,8-tetrahydrofolate + formate + H(+)</text>
        <dbReference type="Rhea" id="RHEA:19833"/>
        <dbReference type="ChEBI" id="CHEBI:15377"/>
        <dbReference type="ChEBI" id="CHEBI:15378"/>
        <dbReference type="ChEBI" id="CHEBI:15740"/>
        <dbReference type="ChEBI" id="CHEBI:57453"/>
        <dbReference type="ChEBI" id="CHEBI:195366"/>
        <dbReference type="EC" id="3.5.1.10"/>
    </reaction>
</comment>
<dbReference type="Pfam" id="PF00551">
    <property type="entry name" value="Formyl_trans_N"/>
    <property type="match status" value="1"/>
</dbReference>
<dbReference type="RefSeq" id="WP_283175511.1">
    <property type="nucleotide sequence ID" value="NZ_JAPNOA010000059.1"/>
</dbReference>
<sequence length="297" mass="33577">MTPSNAPATATEDRLYVLTGTCPSVLGSVELVTGFLFQRRCYVTELQTFDDTEGKQFYIRAEFRPMDDIDIEVVRNEFAEAASRYDMTWQIRDSRRPTRCLIMVSKYDHCLQDLLHRYQTGHLNIDIAAIVSNHPDLQGLAAWHGIPYYHLPISAETKARQEAQVWHLIEQTGAELVVLARYMQVLSEDMCSKLHGKAINIHHSLLPGFKGARPYHQAWEKGVKLVGATAHYVSEDLDEGPIISQGVEAVDHSFTPEKLANKGRDIERLTLAKAVKLHSEHRVFLTGNRTVVFAGHN</sequence>
<dbReference type="SUPFAM" id="SSF55021">
    <property type="entry name" value="ACT-like"/>
    <property type="match status" value="1"/>
</dbReference>
<dbReference type="Gene3D" id="3.30.70.260">
    <property type="match status" value="1"/>
</dbReference>
<feature type="domain" description="Formyl transferase N-terminal" evidence="5">
    <location>
        <begin position="99"/>
        <end position="274"/>
    </location>
</feature>
<comment type="pathway">
    <text evidence="3">Purine metabolism; IMP biosynthesis via de novo pathway; formate from 10-formyl-5,6,7,8-tetrahydrofolate: step 1/1.</text>
</comment>
<dbReference type="EC" id="3.5.1.10" evidence="3 4"/>
<comment type="caution">
    <text evidence="6">The sequence shown here is derived from an EMBL/GenBank/DDBJ whole genome shotgun (WGS) entry which is preliminary data.</text>
</comment>
<dbReference type="Proteomes" id="UP001150830">
    <property type="component" value="Unassembled WGS sequence"/>
</dbReference>
<dbReference type="EMBL" id="JAPNOA010000059">
    <property type="protein sequence ID" value="MCY0967309.1"/>
    <property type="molecule type" value="Genomic_DNA"/>
</dbReference>
<dbReference type="NCBIfam" id="TIGR00655">
    <property type="entry name" value="PurU"/>
    <property type="match status" value="1"/>
</dbReference>
<evidence type="ECO:0000313" key="6">
    <source>
        <dbReference type="EMBL" id="MCY0967309.1"/>
    </source>
</evidence>
<evidence type="ECO:0000256" key="1">
    <source>
        <dbReference type="ARBA" id="ARBA00022563"/>
    </source>
</evidence>
<organism evidence="6 7">
    <name type="scientific">Parathalassolituus penaei</name>
    <dbReference type="NCBI Taxonomy" id="2997323"/>
    <lineage>
        <taxon>Bacteria</taxon>
        <taxon>Pseudomonadati</taxon>
        <taxon>Pseudomonadota</taxon>
        <taxon>Gammaproteobacteria</taxon>
        <taxon>Oceanospirillales</taxon>
        <taxon>Oceanospirillaceae</taxon>
        <taxon>Parathalassolituus</taxon>
    </lineage>
</organism>
<dbReference type="Gene3D" id="3.40.50.170">
    <property type="entry name" value="Formyl transferase, N-terminal domain"/>
    <property type="match status" value="1"/>
</dbReference>
<dbReference type="PIRSF" id="PIRSF036480">
    <property type="entry name" value="FormyFH4_hydr"/>
    <property type="match status" value="1"/>
</dbReference>
<evidence type="ECO:0000256" key="4">
    <source>
        <dbReference type="NCBIfam" id="TIGR00655"/>
    </source>
</evidence>
<protein>
    <recommendedName>
        <fullName evidence="3 4">Formyltetrahydrofolate deformylase</fullName>
        <ecNumber evidence="3 4">3.5.1.10</ecNumber>
    </recommendedName>
    <alternativeName>
        <fullName evidence="3">Formyl-FH(4) hydrolase</fullName>
    </alternativeName>
</protein>
<dbReference type="InterPro" id="IPR045865">
    <property type="entry name" value="ACT-like_dom_sf"/>
</dbReference>
<comment type="function">
    <text evidence="3">Catalyzes the hydrolysis of 10-formyltetrahydrofolate (formyl-FH4) to formate and tetrahydrofolate (FH4).</text>
</comment>
<evidence type="ECO:0000256" key="3">
    <source>
        <dbReference type="HAMAP-Rule" id="MF_01927"/>
    </source>
</evidence>
<keyword evidence="2 3" id="KW-0378">Hydrolase</keyword>
<gene>
    <name evidence="3 6" type="primary">purU</name>
    <name evidence="6" type="ORF">OUO13_19185</name>
</gene>
<dbReference type="HAMAP" id="MF_01927">
    <property type="entry name" value="PurU"/>
    <property type="match status" value="1"/>
</dbReference>
<evidence type="ECO:0000256" key="2">
    <source>
        <dbReference type="ARBA" id="ARBA00022801"/>
    </source>
</evidence>
<accession>A0A9X3EID8</accession>
<dbReference type="GO" id="GO:0006730">
    <property type="term" value="P:one-carbon metabolic process"/>
    <property type="evidence" value="ECO:0007669"/>
    <property type="project" value="UniProtKB-KW"/>
</dbReference>
<keyword evidence="3" id="KW-0658">Purine biosynthesis</keyword>
<dbReference type="GO" id="GO:0006189">
    <property type="term" value="P:'de novo' IMP biosynthetic process"/>
    <property type="evidence" value="ECO:0007669"/>
    <property type="project" value="UniProtKB-UniRule"/>
</dbReference>
<keyword evidence="1 3" id="KW-0554">One-carbon metabolism</keyword>
<evidence type="ECO:0000259" key="5">
    <source>
        <dbReference type="Pfam" id="PF00551"/>
    </source>
</evidence>
<dbReference type="InterPro" id="IPR044074">
    <property type="entry name" value="PurU_ACT"/>
</dbReference>